<dbReference type="AlphaFoldDB" id="A0A9W7LGY3"/>
<dbReference type="InterPro" id="IPR001810">
    <property type="entry name" value="F-box_dom"/>
</dbReference>
<dbReference type="InterPro" id="IPR036047">
    <property type="entry name" value="F-box-like_dom_sf"/>
</dbReference>
<sequence>MGKKAKHDDDDRISKLPDSVLSGILCRLPIKDAVSTSILSTRWRYLFVSMLNLDVDFRVFRRCPVRTIKSFTNFMDKLMFIHTEGRIEQFRLQYIAISGVDASRVCGWVSAALWRGVKEIDLAFARESENIPVLSTALLFTTKTLVRLKLEIPFAMTVPIHVRLPNLNTLELRRIKFEDDDSVERLISSCPVLEQLSISCCDMRNMKCLKISNPSLKSLTFVVNLLPPERRSLFPALGVVYDFPCLVYFKYMTVMEKNYSTGNMTSLVIADINISVGGFVREIHCRGNGLHEIFQGIDNVNSLQMSIYPEALPSFSHKRYVAFQNLLHLQILDTRKKWKGVGLFEFLEFTPNLQSLVICTASNQVSYPVEKVPSCVVYQLKELKVLDFDDETSLFKMITYIFKNATVLKKLTVCTSQVLKIEEELKITKKILNLPRCSINCQVLAF</sequence>
<dbReference type="SUPFAM" id="SSF81383">
    <property type="entry name" value="F-box domain"/>
    <property type="match status" value="1"/>
</dbReference>
<dbReference type="PANTHER" id="PTHR31900">
    <property type="entry name" value="F-BOX/RNI SUPERFAMILY PROTEIN-RELATED"/>
    <property type="match status" value="1"/>
</dbReference>
<dbReference type="PANTHER" id="PTHR31900:SF27">
    <property type="entry name" value="FBD DOMAIN-CONTAINING PROTEIN"/>
    <property type="match status" value="1"/>
</dbReference>
<dbReference type="Pfam" id="PF00646">
    <property type="entry name" value="F-box"/>
    <property type="match status" value="1"/>
</dbReference>
<organism evidence="2 3">
    <name type="scientific">Hibiscus trionum</name>
    <name type="common">Flower of an hour</name>
    <dbReference type="NCBI Taxonomy" id="183268"/>
    <lineage>
        <taxon>Eukaryota</taxon>
        <taxon>Viridiplantae</taxon>
        <taxon>Streptophyta</taxon>
        <taxon>Embryophyta</taxon>
        <taxon>Tracheophyta</taxon>
        <taxon>Spermatophyta</taxon>
        <taxon>Magnoliopsida</taxon>
        <taxon>eudicotyledons</taxon>
        <taxon>Gunneridae</taxon>
        <taxon>Pentapetalae</taxon>
        <taxon>rosids</taxon>
        <taxon>malvids</taxon>
        <taxon>Malvales</taxon>
        <taxon>Malvaceae</taxon>
        <taxon>Malvoideae</taxon>
        <taxon>Hibiscus</taxon>
    </lineage>
</organism>
<evidence type="ECO:0000313" key="2">
    <source>
        <dbReference type="EMBL" id="GMI63726.1"/>
    </source>
</evidence>
<dbReference type="PROSITE" id="PS50181">
    <property type="entry name" value="FBOX"/>
    <property type="match status" value="1"/>
</dbReference>
<dbReference type="Proteomes" id="UP001165190">
    <property type="component" value="Unassembled WGS sequence"/>
</dbReference>
<proteinExistence type="predicted"/>
<dbReference type="SUPFAM" id="SSF52047">
    <property type="entry name" value="RNI-like"/>
    <property type="match status" value="1"/>
</dbReference>
<evidence type="ECO:0000313" key="3">
    <source>
        <dbReference type="Proteomes" id="UP001165190"/>
    </source>
</evidence>
<dbReference type="EMBL" id="BSYR01000002">
    <property type="protein sequence ID" value="GMI63726.1"/>
    <property type="molecule type" value="Genomic_DNA"/>
</dbReference>
<dbReference type="Pfam" id="PF23622">
    <property type="entry name" value="LRR_At1g61320_AtMIF1"/>
    <property type="match status" value="1"/>
</dbReference>
<keyword evidence="3" id="KW-1185">Reference proteome</keyword>
<dbReference type="CDD" id="cd22160">
    <property type="entry name" value="F-box_AtFBL13-like"/>
    <property type="match status" value="1"/>
</dbReference>
<reference evidence="2" key="1">
    <citation type="submission" date="2023-05" db="EMBL/GenBank/DDBJ databases">
        <title>Genome and transcriptome analyses reveal genes involved in the formation of fine ridges on petal epidermal cells in Hibiscus trionum.</title>
        <authorList>
            <person name="Koshimizu S."/>
            <person name="Masuda S."/>
            <person name="Ishii T."/>
            <person name="Shirasu K."/>
            <person name="Hoshino A."/>
            <person name="Arita M."/>
        </authorList>
    </citation>
    <scope>NUCLEOTIDE SEQUENCE</scope>
    <source>
        <strain evidence="2">Hamamatsu line</strain>
    </source>
</reference>
<dbReference type="InterPro" id="IPR032675">
    <property type="entry name" value="LRR_dom_sf"/>
</dbReference>
<protein>
    <recommendedName>
        <fullName evidence="1">F-box domain-containing protein</fullName>
    </recommendedName>
</protein>
<feature type="domain" description="F-box" evidence="1">
    <location>
        <begin position="10"/>
        <end position="60"/>
    </location>
</feature>
<dbReference type="OrthoDB" id="650312at2759"/>
<evidence type="ECO:0000259" key="1">
    <source>
        <dbReference type="PROSITE" id="PS50181"/>
    </source>
</evidence>
<gene>
    <name evidence="2" type="ORF">HRI_000041900</name>
</gene>
<dbReference type="InterPro" id="IPR055357">
    <property type="entry name" value="LRR_At1g61320_AtMIF1"/>
</dbReference>
<dbReference type="InterPro" id="IPR006566">
    <property type="entry name" value="FBD"/>
</dbReference>
<dbReference type="InterPro" id="IPR050232">
    <property type="entry name" value="FBL13/AtMIF1-like"/>
</dbReference>
<dbReference type="Gene3D" id="3.80.10.10">
    <property type="entry name" value="Ribonuclease Inhibitor"/>
    <property type="match status" value="2"/>
</dbReference>
<dbReference type="InterPro" id="IPR053781">
    <property type="entry name" value="F-box_AtFBL13-like"/>
</dbReference>
<accession>A0A9W7LGY3</accession>
<comment type="caution">
    <text evidence="2">The sequence shown here is derived from an EMBL/GenBank/DDBJ whole genome shotgun (WGS) entry which is preliminary data.</text>
</comment>
<name>A0A9W7LGY3_HIBTR</name>
<dbReference type="SMART" id="SM00579">
    <property type="entry name" value="FBD"/>
    <property type="match status" value="1"/>
</dbReference>